<dbReference type="SUPFAM" id="SSF52047">
    <property type="entry name" value="RNI-like"/>
    <property type="match status" value="1"/>
</dbReference>
<accession>A0A817XRW4</accession>
<feature type="domain" description="F-box" evidence="1">
    <location>
        <begin position="1"/>
        <end position="49"/>
    </location>
</feature>
<reference evidence="2" key="1">
    <citation type="submission" date="2021-02" db="EMBL/GenBank/DDBJ databases">
        <authorList>
            <person name="Nowell W R."/>
        </authorList>
    </citation>
    <scope>NUCLEOTIDE SEQUENCE</scope>
</reference>
<protein>
    <recommendedName>
        <fullName evidence="1">F-box domain-containing protein</fullName>
    </recommendedName>
</protein>
<dbReference type="Proteomes" id="UP000663825">
    <property type="component" value="Unassembled WGS sequence"/>
</dbReference>
<dbReference type="AlphaFoldDB" id="A0A817XRW4"/>
<dbReference type="OrthoDB" id="10014334at2759"/>
<organism evidence="2 3">
    <name type="scientific">Rotaria socialis</name>
    <dbReference type="NCBI Taxonomy" id="392032"/>
    <lineage>
        <taxon>Eukaryota</taxon>
        <taxon>Metazoa</taxon>
        <taxon>Spiralia</taxon>
        <taxon>Gnathifera</taxon>
        <taxon>Rotifera</taxon>
        <taxon>Eurotatoria</taxon>
        <taxon>Bdelloidea</taxon>
        <taxon>Philodinida</taxon>
        <taxon>Philodinidae</taxon>
        <taxon>Rotaria</taxon>
    </lineage>
</organism>
<dbReference type="InterPro" id="IPR032675">
    <property type="entry name" value="LRR_dom_sf"/>
</dbReference>
<dbReference type="Gene3D" id="3.80.10.10">
    <property type="entry name" value="Ribonuclease Inhibitor"/>
    <property type="match status" value="1"/>
</dbReference>
<evidence type="ECO:0000313" key="2">
    <source>
        <dbReference type="EMBL" id="CAF3371533.1"/>
    </source>
</evidence>
<sequence length="406" mass="47168">MKQKPIKFTQRIIDYIDTETLSFSLQNVCKHFHGIVNTYNQHQLDFRSITKPKFDFIHRLNNPENIISLVISDGHRTGGQIKLFLSLVDLRTFTRLRSLALIEVTLSASIEYLQHVITHTLDSLSIDYANRPDLTNNLVSLSLKRLTNLRKLNINTTSLILDNIQSPIQHMKLSQCIINTQMYNILLNFPHLETLSLNHVSLPNIDENLTAIMNVKSKLKCLSIEGCGVHMNMVASVLVLTPSLVHLKLVSWSLMPERFWDGNWWSEFFEMNLMQLKIFEFFFEKQISYNTDVSQDIESIINSFRTPFWLRKQWHVACNYYKNIQRLELYSIPICKSTISYQSTRTKISSSNLKIPALQIMDNIHSLYLPVIPSTAELYDNVIIIPEFLSVTNLHILMFNLNSFLE</sequence>
<gene>
    <name evidence="2" type="ORF">TIS948_LOCUS25104</name>
</gene>
<dbReference type="EMBL" id="CAJNXB010004343">
    <property type="protein sequence ID" value="CAF3371533.1"/>
    <property type="molecule type" value="Genomic_DNA"/>
</dbReference>
<name>A0A817XRW4_9BILA</name>
<evidence type="ECO:0000259" key="1">
    <source>
        <dbReference type="PROSITE" id="PS50181"/>
    </source>
</evidence>
<proteinExistence type="predicted"/>
<evidence type="ECO:0000313" key="3">
    <source>
        <dbReference type="Proteomes" id="UP000663825"/>
    </source>
</evidence>
<comment type="caution">
    <text evidence="2">The sequence shown here is derived from an EMBL/GenBank/DDBJ whole genome shotgun (WGS) entry which is preliminary data.</text>
</comment>
<dbReference type="PROSITE" id="PS50181">
    <property type="entry name" value="FBOX"/>
    <property type="match status" value="1"/>
</dbReference>
<dbReference type="InterPro" id="IPR001810">
    <property type="entry name" value="F-box_dom"/>
</dbReference>